<dbReference type="InterPro" id="IPR019635">
    <property type="entry name" value="DUF2500"/>
</dbReference>
<dbReference type="Gene3D" id="2.40.50.660">
    <property type="match status" value="1"/>
</dbReference>
<dbReference type="STRING" id="930146.SAMN05192533_11087"/>
<evidence type="ECO:0000313" key="3">
    <source>
        <dbReference type="Proteomes" id="UP000198553"/>
    </source>
</evidence>
<proteinExistence type="predicted"/>
<dbReference type="EMBL" id="FOBW01000010">
    <property type="protein sequence ID" value="SEN22354.1"/>
    <property type="molecule type" value="Genomic_DNA"/>
</dbReference>
<dbReference type="Pfam" id="PF10694">
    <property type="entry name" value="DUF2500"/>
    <property type="match status" value="1"/>
</dbReference>
<feature type="transmembrane region" description="Helical" evidence="1">
    <location>
        <begin position="12"/>
        <end position="34"/>
    </location>
</feature>
<protein>
    <recommendedName>
        <fullName evidence="4">DUF2500 domain-containing protein</fullName>
    </recommendedName>
</protein>
<keyword evidence="1" id="KW-1133">Transmembrane helix</keyword>
<evidence type="ECO:0008006" key="4">
    <source>
        <dbReference type="Google" id="ProtNLM"/>
    </source>
</evidence>
<gene>
    <name evidence="2" type="ORF">SAMN05192533_11087</name>
</gene>
<dbReference type="AlphaFoldDB" id="A0A1H8ET86"/>
<dbReference type="RefSeq" id="WP_244532606.1">
    <property type="nucleotide sequence ID" value="NZ_FOBW01000010.1"/>
</dbReference>
<evidence type="ECO:0000256" key="1">
    <source>
        <dbReference type="SAM" id="Phobius"/>
    </source>
</evidence>
<keyword evidence="3" id="KW-1185">Reference proteome</keyword>
<reference evidence="3" key="1">
    <citation type="submission" date="2016-10" db="EMBL/GenBank/DDBJ databases">
        <authorList>
            <person name="Varghese N."/>
            <person name="Submissions S."/>
        </authorList>
    </citation>
    <scope>NUCLEOTIDE SEQUENCE [LARGE SCALE GENOMIC DNA]</scope>
    <source>
        <strain evidence="3">B48,IBRC-M 10115,DSM 25386,CECT 8001</strain>
    </source>
</reference>
<keyword evidence="1" id="KW-0472">Membrane</keyword>
<name>A0A1H8ET86_9BACI</name>
<keyword evidence="1" id="KW-0812">Transmembrane</keyword>
<sequence>MDPMNTGNFLFQFGPIFIGIVFIIVIGGIIFSIVKGVGQWQKNNNSPRLTVYAVVTSKRTHVSRRASNEHHHTHTSYYVTFEFESGDRLELKLSGTDYGQLSEGDKGFLAFQGTRYLGFERESN</sequence>
<organism evidence="2 3">
    <name type="scientific">Mesobacillus persicus</name>
    <dbReference type="NCBI Taxonomy" id="930146"/>
    <lineage>
        <taxon>Bacteria</taxon>
        <taxon>Bacillati</taxon>
        <taxon>Bacillota</taxon>
        <taxon>Bacilli</taxon>
        <taxon>Bacillales</taxon>
        <taxon>Bacillaceae</taxon>
        <taxon>Mesobacillus</taxon>
    </lineage>
</organism>
<evidence type="ECO:0000313" key="2">
    <source>
        <dbReference type="EMBL" id="SEN22354.1"/>
    </source>
</evidence>
<dbReference type="Proteomes" id="UP000198553">
    <property type="component" value="Unassembled WGS sequence"/>
</dbReference>
<accession>A0A1H8ET86</accession>